<dbReference type="AlphaFoldDB" id="A0A3L7JG86"/>
<dbReference type="Proteomes" id="UP000281094">
    <property type="component" value="Unassembled WGS sequence"/>
</dbReference>
<dbReference type="InterPro" id="IPR022224">
    <property type="entry name" value="DUF3750"/>
</dbReference>
<dbReference type="EMBL" id="RCWN01000001">
    <property type="protein sequence ID" value="RLQ87492.1"/>
    <property type="molecule type" value="Genomic_DNA"/>
</dbReference>
<comment type="caution">
    <text evidence="1">The sequence shown here is derived from an EMBL/GenBank/DDBJ whole genome shotgun (WGS) entry which is preliminary data.</text>
</comment>
<gene>
    <name evidence="1" type="ORF">D8780_04005</name>
</gene>
<name>A0A3L7JG86_9HYPH</name>
<sequence length="248" mass="27361">MRILRFLLLFILAIFVLPAAASLIHWELADRPASWRDADWGRSGLLPPAESQADAAIYVLAARTGGLKGALSVHSWLVTKDAGARHYDRYDKVGWGQPVRKNAYPADGRWYSNDPFIVTELHGAAAERQLAKVEAAVQSYPFNHVGDYRIWPGPNSNSFSAHILEEVPELRTALPSNAVGRDYRPGFFAIDVSEDRRDLHVTLGGLFGFAAGLRYGIELQFLGLVAGFDFADPAVKIPGWGRYSLPLS</sequence>
<evidence type="ECO:0000313" key="2">
    <source>
        <dbReference type="Proteomes" id="UP000281094"/>
    </source>
</evidence>
<dbReference type="Pfam" id="PF12570">
    <property type="entry name" value="DUF3750"/>
    <property type="match status" value="1"/>
</dbReference>
<keyword evidence="2" id="KW-1185">Reference proteome</keyword>
<organism evidence="1 2">
    <name type="scientific">Notoacmeibacter ruber</name>
    <dbReference type="NCBI Taxonomy" id="2670375"/>
    <lineage>
        <taxon>Bacteria</taxon>
        <taxon>Pseudomonadati</taxon>
        <taxon>Pseudomonadota</taxon>
        <taxon>Alphaproteobacteria</taxon>
        <taxon>Hyphomicrobiales</taxon>
        <taxon>Notoacmeibacteraceae</taxon>
        <taxon>Notoacmeibacter</taxon>
    </lineage>
</organism>
<dbReference type="RefSeq" id="WP_121644460.1">
    <property type="nucleotide sequence ID" value="NZ_RCWN01000001.1"/>
</dbReference>
<evidence type="ECO:0000313" key="1">
    <source>
        <dbReference type="EMBL" id="RLQ87492.1"/>
    </source>
</evidence>
<protein>
    <submittedName>
        <fullName evidence="1">DUF3750 domain-containing protein</fullName>
    </submittedName>
</protein>
<proteinExistence type="predicted"/>
<reference evidence="1 2" key="1">
    <citation type="submission" date="2018-10" db="EMBL/GenBank/DDBJ databases">
        <title>Notoacmeibacter sp. M2BS9Y-3-1, whole genome shotgun sequence.</title>
        <authorList>
            <person name="Tuo L."/>
        </authorList>
    </citation>
    <scope>NUCLEOTIDE SEQUENCE [LARGE SCALE GENOMIC DNA]</scope>
    <source>
        <strain evidence="1 2">M2BS9Y-3-1</strain>
    </source>
</reference>
<accession>A0A3L7JG86</accession>